<sequence>MNETTTGLLRVARLDLTLLWRNRNALFTATGLPVMFAVLLAPMRGEQAEGVDVALLQGSGYLGFFLVFAVFMNLVTVFTARREDLTLKRLRGTALADGTILGGSVLLAAVLYLVQALGLLVVLAASFGGRTPADPLLMLTGMVLGAAVFALLALALSGVTPTSEMAQLTAVPIMFLCMMGAGVMFPLQALPQAAQEAARWVPLSPVVEIVRTGYFGQDHFAHGTHPEVGFLGGWAAVARSFAVLAVWLGIGRWLAARWFRWEPRRG</sequence>
<feature type="transmembrane region" description="Helical" evidence="6">
    <location>
        <begin position="234"/>
        <end position="255"/>
    </location>
</feature>
<feature type="transmembrane region" description="Helical" evidence="6">
    <location>
        <begin position="61"/>
        <end position="80"/>
    </location>
</feature>
<dbReference type="GO" id="GO:0140359">
    <property type="term" value="F:ABC-type transporter activity"/>
    <property type="evidence" value="ECO:0007669"/>
    <property type="project" value="InterPro"/>
</dbReference>
<name>A0A7K0BMP7_9ACTN</name>
<dbReference type="PANTHER" id="PTHR43027:SF2">
    <property type="entry name" value="TRANSPORT PERMEASE PROTEIN"/>
    <property type="match status" value="1"/>
</dbReference>
<keyword evidence="2 6" id="KW-0812">Transmembrane</keyword>
<evidence type="ECO:0000256" key="4">
    <source>
        <dbReference type="ARBA" id="ARBA00023136"/>
    </source>
</evidence>
<evidence type="ECO:0000256" key="6">
    <source>
        <dbReference type="RuleBase" id="RU361157"/>
    </source>
</evidence>
<keyword evidence="9" id="KW-1185">Reference proteome</keyword>
<dbReference type="Pfam" id="PF01061">
    <property type="entry name" value="ABC2_membrane"/>
    <property type="match status" value="1"/>
</dbReference>
<dbReference type="InterPro" id="IPR013525">
    <property type="entry name" value="ABC2_TM"/>
</dbReference>
<keyword evidence="3 6" id="KW-1133">Transmembrane helix</keyword>
<dbReference type="InterPro" id="IPR052902">
    <property type="entry name" value="ABC-2_transporter"/>
</dbReference>
<feature type="domain" description="ABC transmembrane type-2" evidence="7">
    <location>
        <begin position="16"/>
        <end position="262"/>
    </location>
</feature>
<gene>
    <name evidence="8" type="ORF">ACRB68_03860</name>
</gene>
<dbReference type="InterPro" id="IPR000412">
    <property type="entry name" value="ABC_2_transport"/>
</dbReference>
<organism evidence="8 9">
    <name type="scientific">Actinomadura macrotermitis</name>
    <dbReference type="NCBI Taxonomy" id="2585200"/>
    <lineage>
        <taxon>Bacteria</taxon>
        <taxon>Bacillati</taxon>
        <taxon>Actinomycetota</taxon>
        <taxon>Actinomycetes</taxon>
        <taxon>Streptosporangiales</taxon>
        <taxon>Thermomonosporaceae</taxon>
        <taxon>Actinomadura</taxon>
    </lineage>
</organism>
<keyword evidence="6" id="KW-1003">Cell membrane</keyword>
<dbReference type="GO" id="GO:0046677">
    <property type="term" value="P:response to antibiotic"/>
    <property type="evidence" value="ECO:0007669"/>
    <property type="project" value="UniProtKB-KW"/>
</dbReference>
<dbReference type="GO" id="GO:0043190">
    <property type="term" value="C:ATP-binding cassette (ABC) transporter complex"/>
    <property type="evidence" value="ECO:0007669"/>
    <property type="project" value="InterPro"/>
</dbReference>
<comment type="subcellular location">
    <subcellularLocation>
        <location evidence="6">Cell membrane</location>
        <topology evidence="6">Multi-pass membrane protein</topology>
    </subcellularLocation>
    <subcellularLocation>
        <location evidence="1">Membrane</location>
        <topology evidence="1">Multi-pass membrane protein</topology>
    </subcellularLocation>
</comment>
<evidence type="ECO:0000256" key="2">
    <source>
        <dbReference type="ARBA" id="ARBA00022692"/>
    </source>
</evidence>
<comment type="caution">
    <text evidence="8">The sequence shown here is derived from an EMBL/GenBank/DDBJ whole genome shotgun (WGS) entry which is preliminary data.</text>
</comment>
<dbReference type="RefSeq" id="WP_194293174.1">
    <property type="nucleotide sequence ID" value="NZ_WEGH01000001.1"/>
</dbReference>
<evidence type="ECO:0000256" key="3">
    <source>
        <dbReference type="ARBA" id="ARBA00022989"/>
    </source>
</evidence>
<feature type="transmembrane region" description="Helical" evidence="6">
    <location>
        <begin position="24"/>
        <end position="41"/>
    </location>
</feature>
<evidence type="ECO:0000259" key="7">
    <source>
        <dbReference type="PROSITE" id="PS51012"/>
    </source>
</evidence>
<dbReference type="PANTHER" id="PTHR43027">
    <property type="entry name" value="DOXORUBICIN RESISTANCE ABC TRANSPORTER PERMEASE PROTEIN DRRC-RELATED"/>
    <property type="match status" value="1"/>
</dbReference>
<dbReference type="Proteomes" id="UP000487268">
    <property type="component" value="Unassembled WGS sequence"/>
</dbReference>
<keyword evidence="6" id="KW-0813">Transport</keyword>
<protein>
    <recommendedName>
        <fullName evidence="6">Transport permease protein</fullName>
    </recommendedName>
</protein>
<feature type="transmembrane region" description="Helical" evidence="6">
    <location>
        <begin position="168"/>
        <end position="187"/>
    </location>
</feature>
<accession>A0A7K0BMP7</accession>
<keyword evidence="5" id="KW-0046">Antibiotic resistance</keyword>
<feature type="transmembrane region" description="Helical" evidence="6">
    <location>
        <begin position="136"/>
        <end position="156"/>
    </location>
</feature>
<dbReference type="EMBL" id="WEGH01000001">
    <property type="protein sequence ID" value="MQY02356.1"/>
    <property type="molecule type" value="Genomic_DNA"/>
</dbReference>
<dbReference type="PIRSF" id="PIRSF006648">
    <property type="entry name" value="DrrB"/>
    <property type="match status" value="1"/>
</dbReference>
<evidence type="ECO:0000256" key="1">
    <source>
        <dbReference type="ARBA" id="ARBA00004141"/>
    </source>
</evidence>
<reference evidence="8 9" key="1">
    <citation type="submission" date="2019-10" db="EMBL/GenBank/DDBJ databases">
        <title>Actinomadura rubteroloni sp. nov. and Actinomadura macrotermitis sp. nov., isolated from the gut of fungus growing-termite Macrotermes natalensis.</title>
        <authorList>
            <person name="Benndorf R."/>
            <person name="Martin K."/>
            <person name="Kuefner M."/>
            <person name="De Beer W."/>
            <person name="Kaster A.-K."/>
            <person name="Vollmers J."/>
            <person name="Poulsen M."/>
            <person name="Beemelmanns C."/>
        </authorList>
    </citation>
    <scope>NUCLEOTIDE SEQUENCE [LARGE SCALE GENOMIC DNA]</scope>
    <source>
        <strain evidence="8 9">RB68</strain>
    </source>
</reference>
<evidence type="ECO:0000313" key="8">
    <source>
        <dbReference type="EMBL" id="MQY02356.1"/>
    </source>
</evidence>
<evidence type="ECO:0000313" key="9">
    <source>
        <dbReference type="Proteomes" id="UP000487268"/>
    </source>
</evidence>
<keyword evidence="4 6" id="KW-0472">Membrane</keyword>
<comment type="similarity">
    <text evidence="6">Belongs to the ABC-2 integral membrane protein family.</text>
</comment>
<dbReference type="PROSITE" id="PS51012">
    <property type="entry name" value="ABC_TM2"/>
    <property type="match status" value="1"/>
</dbReference>
<dbReference type="AlphaFoldDB" id="A0A7K0BMP7"/>
<evidence type="ECO:0000256" key="5">
    <source>
        <dbReference type="ARBA" id="ARBA00023251"/>
    </source>
</evidence>
<dbReference type="InterPro" id="IPR047817">
    <property type="entry name" value="ABC2_TM_bact-type"/>
</dbReference>
<feature type="transmembrane region" description="Helical" evidence="6">
    <location>
        <begin position="100"/>
        <end position="124"/>
    </location>
</feature>
<proteinExistence type="inferred from homology"/>